<dbReference type="InterPro" id="IPR036271">
    <property type="entry name" value="Tet_transcr_reg_TetR-rel_C_sf"/>
</dbReference>
<dbReference type="InterPro" id="IPR001647">
    <property type="entry name" value="HTH_TetR"/>
</dbReference>
<organism evidence="7 8">
    <name type="scientific">Solirubrobacter ginsenosidimutans</name>
    <dbReference type="NCBI Taxonomy" id="490573"/>
    <lineage>
        <taxon>Bacteria</taxon>
        <taxon>Bacillati</taxon>
        <taxon>Actinomycetota</taxon>
        <taxon>Thermoleophilia</taxon>
        <taxon>Solirubrobacterales</taxon>
        <taxon>Solirubrobacteraceae</taxon>
        <taxon>Solirubrobacter</taxon>
    </lineage>
</organism>
<gene>
    <name evidence="7" type="ORF">OM076_08315</name>
</gene>
<evidence type="ECO:0000256" key="5">
    <source>
        <dbReference type="PROSITE-ProRule" id="PRU00335"/>
    </source>
</evidence>
<keyword evidence="1" id="KW-0678">Repressor</keyword>
<dbReference type="Gene3D" id="1.10.357.10">
    <property type="entry name" value="Tetracycline Repressor, domain 2"/>
    <property type="match status" value="1"/>
</dbReference>
<dbReference type="InterPro" id="IPR039538">
    <property type="entry name" value="BetI_C"/>
</dbReference>
<evidence type="ECO:0000256" key="4">
    <source>
        <dbReference type="ARBA" id="ARBA00023163"/>
    </source>
</evidence>
<dbReference type="AlphaFoldDB" id="A0A9X3MPH1"/>
<evidence type="ECO:0000256" key="2">
    <source>
        <dbReference type="ARBA" id="ARBA00023015"/>
    </source>
</evidence>
<evidence type="ECO:0000313" key="8">
    <source>
        <dbReference type="Proteomes" id="UP001149140"/>
    </source>
</evidence>
<name>A0A9X3MPH1_9ACTN</name>
<accession>A0A9X3MPH1</accession>
<dbReference type="PRINTS" id="PR00455">
    <property type="entry name" value="HTHTETR"/>
</dbReference>
<sequence length="189" mass="20798">MGAPTVKGRARREQILYAAQTAFASRGYRGASIAAIAEDVGLSEPGLLHYFPSKGALLLETLEFHHRRTKEEAFGGAGSFADHLVSLASNHERDPGFIRLLLVLAAESTDPEHPAHDWFVARYERVRIGMERQFAADLGAGLLRENLDPAHVARQAIAMLDGLELQFLLTGGSLDIVTPLRAWLEPLYR</sequence>
<protein>
    <submittedName>
        <fullName evidence="7">TetR/AcrR family transcriptional regulator</fullName>
    </submittedName>
</protein>
<dbReference type="PANTHER" id="PTHR30055:SF234">
    <property type="entry name" value="HTH-TYPE TRANSCRIPTIONAL REGULATOR BETI"/>
    <property type="match status" value="1"/>
</dbReference>
<dbReference type="SUPFAM" id="SSF46689">
    <property type="entry name" value="Homeodomain-like"/>
    <property type="match status" value="1"/>
</dbReference>
<dbReference type="GO" id="GO:0003700">
    <property type="term" value="F:DNA-binding transcription factor activity"/>
    <property type="evidence" value="ECO:0007669"/>
    <property type="project" value="TreeGrafter"/>
</dbReference>
<dbReference type="PANTHER" id="PTHR30055">
    <property type="entry name" value="HTH-TYPE TRANSCRIPTIONAL REGULATOR RUTR"/>
    <property type="match status" value="1"/>
</dbReference>
<evidence type="ECO:0000313" key="7">
    <source>
        <dbReference type="EMBL" id="MDA0160264.1"/>
    </source>
</evidence>
<reference evidence="7" key="1">
    <citation type="submission" date="2022-10" db="EMBL/GenBank/DDBJ databases">
        <title>The WGS of Solirubrobacter ginsenosidimutans DSM 21036.</title>
        <authorList>
            <person name="Jiang Z."/>
        </authorList>
    </citation>
    <scope>NUCLEOTIDE SEQUENCE</scope>
    <source>
        <strain evidence="7">DSM 21036</strain>
    </source>
</reference>
<comment type="caution">
    <text evidence="7">The sequence shown here is derived from an EMBL/GenBank/DDBJ whole genome shotgun (WGS) entry which is preliminary data.</text>
</comment>
<keyword evidence="8" id="KW-1185">Reference proteome</keyword>
<dbReference type="RefSeq" id="WP_270039038.1">
    <property type="nucleotide sequence ID" value="NZ_JAPDOD010000005.1"/>
</dbReference>
<feature type="domain" description="HTH tetR-type" evidence="6">
    <location>
        <begin position="9"/>
        <end position="69"/>
    </location>
</feature>
<feature type="DNA-binding region" description="H-T-H motif" evidence="5">
    <location>
        <begin position="32"/>
        <end position="51"/>
    </location>
</feature>
<dbReference type="InterPro" id="IPR009057">
    <property type="entry name" value="Homeodomain-like_sf"/>
</dbReference>
<keyword evidence="3 5" id="KW-0238">DNA-binding</keyword>
<evidence type="ECO:0000259" key="6">
    <source>
        <dbReference type="PROSITE" id="PS50977"/>
    </source>
</evidence>
<dbReference type="Pfam" id="PF00440">
    <property type="entry name" value="TetR_N"/>
    <property type="match status" value="1"/>
</dbReference>
<dbReference type="Pfam" id="PF13977">
    <property type="entry name" value="TetR_C_6"/>
    <property type="match status" value="1"/>
</dbReference>
<evidence type="ECO:0000256" key="1">
    <source>
        <dbReference type="ARBA" id="ARBA00022491"/>
    </source>
</evidence>
<dbReference type="GO" id="GO:0000976">
    <property type="term" value="F:transcription cis-regulatory region binding"/>
    <property type="evidence" value="ECO:0007669"/>
    <property type="project" value="TreeGrafter"/>
</dbReference>
<keyword evidence="2" id="KW-0805">Transcription regulation</keyword>
<dbReference type="SUPFAM" id="SSF48498">
    <property type="entry name" value="Tetracyclin repressor-like, C-terminal domain"/>
    <property type="match status" value="1"/>
</dbReference>
<keyword evidence="4" id="KW-0804">Transcription</keyword>
<evidence type="ECO:0000256" key="3">
    <source>
        <dbReference type="ARBA" id="ARBA00023125"/>
    </source>
</evidence>
<dbReference type="InterPro" id="IPR050109">
    <property type="entry name" value="HTH-type_TetR-like_transc_reg"/>
</dbReference>
<dbReference type="Proteomes" id="UP001149140">
    <property type="component" value="Unassembled WGS sequence"/>
</dbReference>
<dbReference type="EMBL" id="JAPDOD010000005">
    <property type="protein sequence ID" value="MDA0160264.1"/>
    <property type="molecule type" value="Genomic_DNA"/>
</dbReference>
<dbReference type="PROSITE" id="PS50977">
    <property type="entry name" value="HTH_TETR_2"/>
    <property type="match status" value="1"/>
</dbReference>
<proteinExistence type="predicted"/>